<reference evidence="2 3" key="1">
    <citation type="submission" date="2016-10" db="EMBL/GenBank/DDBJ databases">
        <authorList>
            <person name="de Groot N.N."/>
        </authorList>
    </citation>
    <scope>NUCLEOTIDE SEQUENCE [LARGE SCALE GENOMIC DNA]</scope>
    <source>
        <strain evidence="2 3">CGMCC 1.7005</strain>
    </source>
</reference>
<proteinExistence type="predicted"/>
<sequence length="285" mass="32596">MIKLIKFYLQFLQIFSSRLAGKKAFDIFQITNRKTIREREKNFYDAFQTIILEDEKESFPVITNNLDSDQKVVLVHGWNSNLAALQEVANALNNAGIRFYAFNLPAHGKSKLSKTNLYASKERFKRVVECIDDKSNLSFVAHSFGSAVTAYGLSEMQVNAKHLVFLTVPESIEMMFSELAGLFGLNDKTLDQVYAEATKLVKEDVKEITVQRKLEKVDYNKALFIHDKFDKVIPFDNSERVHASAHDSKLIAFENIGHYRMLTNPEVLRATMDFVLEPVEAEIVE</sequence>
<name>A0A1I6YY95_9FLAO</name>
<organism evidence="2 3">
    <name type="scientific">Lishizhenia tianjinensis</name>
    <dbReference type="NCBI Taxonomy" id="477690"/>
    <lineage>
        <taxon>Bacteria</taxon>
        <taxon>Pseudomonadati</taxon>
        <taxon>Bacteroidota</taxon>
        <taxon>Flavobacteriia</taxon>
        <taxon>Flavobacteriales</taxon>
        <taxon>Crocinitomicaceae</taxon>
        <taxon>Lishizhenia</taxon>
    </lineage>
</organism>
<dbReference type="InterPro" id="IPR029058">
    <property type="entry name" value="AB_hydrolase_fold"/>
</dbReference>
<accession>A0A1I6YY95</accession>
<evidence type="ECO:0000313" key="2">
    <source>
        <dbReference type="EMBL" id="SFT55298.1"/>
    </source>
</evidence>
<dbReference type="OrthoDB" id="9785847at2"/>
<protein>
    <submittedName>
        <fullName evidence="2">Serine aminopeptidase, S33</fullName>
    </submittedName>
</protein>
<feature type="domain" description="AB hydrolase-1" evidence="1">
    <location>
        <begin position="72"/>
        <end position="168"/>
    </location>
</feature>
<dbReference type="Proteomes" id="UP000236454">
    <property type="component" value="Unassembled WGS sequence"/>
</dbReference>
<dbReference type="InterPro" id="IPR000073">
    <property type="entry name" value="AB_hydrolase_1"/>
</dbReference>
<dbReference type="RefSeq" id="WP_090247474.1">
    <property type="nucleotide sequence ID" value="NZ_FPAS01000001.1"/>
</dbReference>
<dbReference type="STRING" id="477690.SAMN05216474_1276"/>
<evidence type="ECO:0000313" key="3">
    <source>
        <dbReference type="Proteomes" id="UP000236454"/>
    </source>
</evidence>
<dbReference type="SUPFAM" id="SSF53474">
    <property type="entry name" value="alpha/beta-Hydrolases"/>
    <property type="match status" value="1"/>
</dbReference>
<dbReference type="EMBL" id="FPAS01000001">
    <property type="protein sequence ID" value="SFT55298.1"/>
    <property type="molecule type" value="Genomic_DNA"/>
</dbReference>
<dbReference type="Pfam" id="PF00561">
    <property type="entry name" value="Abhydrolase_1"/>
    <property type="match status" value="1"/>
</dbReference>
<keyword evidence="2" id="KW-0645">Protease</keyword>
<keyword evidence="3" id="KW-1185">Reference proteome</keyword>
<dbReference type="Gene3D" id="3.40.50.1820">
    <property type="entry name" value="alpha/beta hydrolase"/>
    <property type="match status" value="1"/>
</dbReference>
<dbReference type="AlphaFoldDB" id="A0A1I6YY95"/>
<dbReference type="PANTHER" id="PTHR43689">
    <property type="entry name" value="HYDROLASE"/>
    <property type="match status" value="1"/>
</dbReference>
<gene>
    <name evidence="2" type="ORF">SAMN05216474_1276</name>
</gene>
<dbReference type="GO" id="GO:0004177">
    <property type="term" value="F:aminopeptidase activity"/>
    <property type="evidence" value="ECO:0007669"/>
    <property type="project" value="UniProtKB-KW"/>
</dbReference>
<evidence type="ECO:0000259" key="1">
    <source>
        <dbReference type="Pfam" id="PF00561"/>
    </source>
</evidence>
<keyword evidence="2" id="KW-0031">Aminopeptidase</keyword>
<dbReference type="PANTHER" id="PTHR43689:SF8">
    <property type="entry name" value="ALPHA_BETA-HYDROLASES SUPERFAMILY PROTEIN"/>
    <property type="match status" value="1"/>
</dbReference>
<keyword evidence="2" id="KW-0378">Hydrolase</keyword>